<dbReference type="PANTHER" id="PTHR15600">
    <property type="entry name" value="SACSIN"/>
    <property type="match status" value="1"/>
</dbReference>
<feature type="domain" description="Sacsin/Nov" evidence="2">
    <location>
        <begin position="22"/>
        <end position="256"/>
    </location>
</feature>
<dbReference type="Gene3D" id="1.20.120.330">
    <property type="entry name" value="Nucleotidyltransferases domain 2"/>
    <property type="match status" value="1"/>
</dbReference>
<sequence length="4348" mass="496977">MIFSPVVMEEDDDSDFNVIKPTLLQQLKTILDQYPDDGQILKELIQNAEDAGATGVKFLYDKNSYSAEKLYNTSLAKFQGPALYAYNDAQFTKDDWEGIRKIYDSNKVKDPMKVGRFGLGFKSVFHLTDLPSILSNSQIGFIDPHEMHFGDSRTGFLWRLKKQKEEMDQIPDQFHPFKGVFDCDDGVFTQGFYNGTLFRFPLRDFASSLSETLYSDEKMQSLFGSFIADAHLVLLFLRNLEKIELYIREKFESEPKIIFHAKITEESLELVRSKRKEFQNQIEQGKHMQEPVAVTYPITIETQTVGGVRKHSFLTTNYCCGVDVSPDFEKLLTDKELSYLPSVGVAMTLRSDVLAPPIEGHVFCALPLPVQKNSMTGLPVHVNGFFALNQNRHYIKTPNADEDDRDKLTDKKQLLWNRCLMEEALPKAYVMMITEAINTFKVQPNAVYRAWPNIFKIDQAWLSVQKPFFEKLVRENVIATHCGRWLKVEDVLFDSLDDREPRDLLLKALIDANQNVASLPEHVLKSIKHYRPAITEITPSLVRHVFKASPSCYRFLNREEKLFLLKYVLECEQNNFVDLIGLELLPTASGTFIPFSDCGDNVYICTLEHPLQLLPGMRNWLLDPTIDKNLQADFEEIAGQGCTQLRRLCKEEIPALLKKSLPSDWFSGHMVQWFPGKDLNHPPKRWLESLWIYLRDHFKEDLSTFENLPLIPLDLSKVPITLTKLTNPSRVVAKRLKNDRLDGKLSEVLNELGVILIKECPTFLLSHPAVLETFVHPPRVHSVLKAMEASSSFLGDGPGMHSAIMLDKAKDESKRFLRKFISKTPSLTPEEKSYVSCLPIFETLTKGFVSKRHGLGSAPDDPIPVALNGDFIDVSDKDSKDMAGLLEIGIPSLTEFVCDKIFPDVGRRCYSEEDIDKLMSFVIERYHVHLKADDKFEETMKALPFVPTNSGRVVAEGIFDPREALLQDIFADEDVFPVREPYLNPEFLVILEKLGMKSEKEISVNDLLKSAKKVTEVSNSVKARQKSEAIMAYLEKNPRKLKETFSGKDLGSLLCDIKWVSALREKPHGFPKTLHLCGETAKEACFYRPPEVTSEDKVNLIGTVMPIVKVQSQLAEDFGWDKMPRASDVVKHLKTVSHHYTENDKAQYIEMVKEIYSFLDQSKDADVEVAMQEIEHSKWIWNGDGFSSSKTILTHKPPIDLLPYIRSLPSEVKQFSRLFTTFGMQERCEPLSLLQVLHQIKEKYLDDDRRFSHSEVKKDLQISVDILNEIKPDVGKQLPSHLQEKVLIPTHVEGDSCVRLVKVEDCMYCEHEWLERGNLDEEVDYLYVHPNVPNSTAELLQVPTLTNRMLKPDEMQIGDEFGQEEKLTDRLRRLLEEYTDGFSVLKELIQNADDAGATEVKFLYDKRNNKDAQTCLIDEGMRECQGPALWVYNDAEFRDEDFTNITKLNGRTKETKTEKIGKFGLGFNAVYNLTDVPMFLSKNYFVIFDPSTLHLGKAIRNKSKPGMKIDVNKNTKRLRNFKNQFKPFNGIFGCDLLLEKEDNSFNGTLFRFPLRTRQQAAKSEIKNLHYNDEEMRQLLKTFYERRDVLLLFTQNVIRVGLYSLPSSSRQNPQPKMLFQVTKSLREGGILRELSLPVTLPHTARKLEAEHQKLLEQTSFLQAASIVKRKAKGCKVSLKESCVSSIAVDVECHLTNCGASFFKTKEASQESCTWLVVSSIGKGEAMEFARKDPSLVPSAGIAVQLLRKTENFFLPSPVTKKDSGLNLNGMIFCYLPLPMHSGLPVHINGAFAVTSNRRHLQEKLEDDKDCYGVKWNTKLMEDSITSAYFTLLEDVKSIVPGDGSYAFHSLWPKECEVQKHCSPVLTSFYKQLATGSHALFSDGNEWFSVNQVVFLHPNLRLDPKIGDISFAVFQQCTNVMDNVVDLPAEVFHSLVHCKQWGVIESKTYDIDRFFCEIFFPNISAVSSKLRDVLVLYALDQNKNDLDELLKNNKCIPVSPSGKILKLPKQLINPTKRASTLFCQEDGRFPCSNDEFRKPGRLEKLEDLGMLSDELPWEDIAERAESIPGLNAVDNKAAVKRVRAWLKLVEKKLKEKDRERPTHSVLSRLLVARFLPVLEKPTSFPLHWKGNEFHGSRKVLAAPKDIFLEEKKYQVCCTEPIVGLAIPEKVKELLDLEEKEITTHHAMKQLEVAFSTEISTLNRKSYDEVSRVCAEAYSFLQEKMVSGATSFEKFFTEKRFILVGKTFLSANQVAFEVKNDCSPYLQRLPDHFRDEFADLMKFAGVREHFGKKDYIFGLQKVKRDFGEMKLDERALQVAINMAIQLSETLQGSNDDDSEPQEKWGALYLPDFRGIMRDVHDLCYKDCPWMPDDPDELSVHEMIPWSTCEQLGVKTRREGALQHHDAGFPFGQKEELTNRLKRILMGYPGEKEILKELLQNADDAQATEICFIKDPRHHPDEKVFRESWKPVQGPALCVYNNKPFTTADIEGICKLGEGSKGEDPNKTGQYGVGFNAVYHLTDVPSFISKGEEIGDVLCVFDPHCKYIPGASNAKPGRMFKGIEELRSKFPDVFPCYLEEHFPLENATMFRFPLKSEKMAKDSLISQTPVSMEKLEFMMKDLKKELFEVLLFANNVKKIGVASIDESGNLQKTYCVQVSMSNEDERERQAFAAYINKIGRETKEKAFLPTNIKAKQCTYTLTLQDNFGKKEKWLIVQQVGLEKRVKESINVAFKDGNLGMLPRGGVACLLDYNTAEVRGKKKAYCFLPLPFETDLPVHINGHFALDHEARRSLWRDEAGGYRSDWNNALLCDVIASCYLTLLHKVRGFLHLPFVQNRATRNGTFNRGEILKRLTSYENLFPVSPIEEPYWRTLVNSVFQEINTNGIRLLPLVRPVKTRSSSRAKVSDSEKVQVTWLPPTGAGKEQAFFNDLDENGCFASLPPKRSEGEEEQKRRQEYRIGTKTKFEETLLETGFNLLAFSLKVYHAFSRAGVPVRCISPLAVLDFYKSICDPDLHGDIGVIPCDVSNTPFKDQGGVIRVLKYCRDDEHFLEKLPDLPLLLTQDNVLRRFSESDRRCLSQYADILPLTPSLFVNTAVRSEVFGAIDCGEISVFQPFDVNLFASQLTKHLPEDIYRRYYSVRWRPDSQGDTLPNHRWIYRVWEFLRQFTNDVIKKTDAEKEKKTIFIRNLLSPLSSWNILPATEIIQPEILQRQHPVMHSEQKLADQILVPLKKAETVLDFTYCGESSTRLVEALRNLGLPELNKSVMLARSADSVPYIKPESYEFAHSLVATLKSPHSLILVLKEKLEMDLSSFDGKLTLSDAIGILEYFSRNIESLDTVDQETLRKLPFYPTATGNLAKIKDRNVFLLPGIPKDEMNVVESRLHCLFLDPLTSLSKIFEFLQLQHLPPVEVYLKFVLKCFKHLSVKGKLAHLRYLRQLILFPVKTGSKGEERDDRRLLDCLTTVEFIPSIGGIMKTASNFYDPDNEVFRAMLTKDRFPPDPFGSEEWLPFLKKIGLIEEVSEDQFYRFAIQVSQEAEIARTEETHRRSEVLVRHLFSRHNVVEEFLLNRVCDVRFVAGGQVKESLRSLCTRFGDSQTPFIAFKGAVVSEHEDIVWSKAPLLPKSADPRLHRYELALGCPNRNVDQYLNDLFSKLKILKKPPVDLVVSHCKTICLHLESRDDKENASNEHFSAITRVMESIYKFLQENAIDDLRAKSSLQTTRCILIEKGKRFILPSQAVLDLYEKDEIKPFLYGVPPEFGKFRELFEFLGCSKYARPTHYAMVLEMLQKGCKDSRLNPNEVRICSKAVKGFFDTLQEEEENISLPSKLYLPAMPPGCASPNFFPSIIPVTLHQATDLIFDDSPTYSNRIRGLQKRFVLELSLMNVSCKSTMVNFKDLMMKLPSDVQPKMLSSVVKERLSRPEKAVKVTDGAVNQLKRQLSTVQFGRGIARIIRDVNSHKKDFNESVIAGIEKGLRSIDLCAVKFLETSLFYNGVLIPGSTAEVPSFEEKLVLSDEEIRRVVYINTKSGMDDPLSTASLVTNVMVEMYGESLGKKAFVISDMLRYPPSKIWSLLDRMGIRKDDSYVAAEMDIYPEPGTLIPIEDHHLLNDAFELFEPDEYVGCQLDDPGLHLNSTFIYAIIIDEVSNEDADLLTKKYKIHIGHDKEPAVVKSNKLYKFHCLNDIFEQQLNCCQNRQEVLNEVTDLLKKSWELPQEEKLQIIKRLCLRWHPEKNLGNEEFYRAVLQHIKKEVSRLGGSYDDLFAFCEARAREHGSQRKGYRERFSERFGSWGSSPSHRSKKSVPPSLCERNPQPEEAKRWFRQAEADLEAGANELAFTSPSFEWACFKCHQVRS</sequence>
<comment type="caution">
    <text evidence="3">The sequence shown here is derived from an EMBL/GenBank/DDBJ whole genome shotgun (WGS) entry which is preliminary data.</text>
</comment>
<dbReference type="NCBIfam" id="NF047352">
    <property type="entry name" value="P_loop_sacsin"/>
    <property type="match status" value="3"/>
</dbReference>
<evidence type="ECO:0000313" key="4">
    <source>
        <dbReference type="Proteomes" id="UP001159405"/>
    </source>
</evidence>
<reference evidence="3 4" key="1">
    <citation type="submission" date="2022-05" db="EMBL/GenBank/DDBJ databases">
        <authorList>
            <consortium name="Genoscope - CEA"/>
            <person name="William W."/>
        </authorList>
    </citation>
    <scope>NUCLEOTIDE SEQUENCE [LARGE SCALE GENOMIC DNA]</scope>
</reference>
<evidence type="ECO:0000313" key="3">
    <source>
        <dbReference type="EMBL" id="CAH3144841.1"/>
    </source>
</evidence>
<dbReference type="InterPro" id="IPR052972">
    <property type="entry name" value="Sacsin_chaperone_reg"/>
</dbReference>
<feature type="domain" description="Sacsin/Nov" evidence="2">
    <location>
        <begin position="1365"/>
        <end position="1611"/>
    </location>
</feature>
<dbReference type="Proteomes" id="UP001159405">
    <property type="component" value="Unassembled WGS sequence"/>
</dbReference>
<protein>
    <recommendedName>
        <fullName evidence="2">Sacsin/Nov domain-containing protein</fullName>
    </recommendedName>
</protein>
<dbReference type="Pfam" id="PF25794">
    <property type="entry name" value="SACS"/>
    <property type="match status" value="3"/>
</dbReference>
<feature type="region of interest" description="Disordered" evidence="1">
    <location>
        <begin position="4282"/>
        <end position="4307"/>
    </location>
</feature>
<feature type="domain" description="Sacsin/Nov" evidence="2">
    <location>
        <begin position="2410"/>
        <end position="2645"/>
    </location>
</feature>
<organism evidence="3 4">
    <name type="scientific">Porites lobata</name>
    <dbReference type="NCBI Taxonomy" id="104759"/>
    <lineage>
        <taxon>Eukaryota</taxon>
        <taxon>Metazoa</taxon>
        <taxon>Cnidaria</taxon>
        <taxon>Anthozoa</taxon>
        <taxon>Hexacorallia</taxon>
        <taxon>Scleractinia</taxon>
        <taxon>Fungiina</taxon>
        <taxon>Poritidae</taxon>
        <taxon>Porites</taxon>
    </lineage>
</organism>
<gene>
    <name evidence="3" type="ORF">PLOB_00044153</name>
</gene>
<dbReference type="SUPFAM" id="SSF55874">
    <property type="entry name" value="ATPase domain of HSP90 chaperone/DNA topoisomerase II/histidine kinase"/>
    <property type="match status" value="3"/>
</dbReference>
<accession>A0ABN8PM76</accession>
<dbReference type="Gene3D" id="3.30.565.10">
    <property type="entry name" value="Histidine kinase-like ATPase, C-terminal domain"/>
    <property type="match status" value="1"/>
</dbReference>
<evidence type="ECO:0000256" key="1">
    <source>
        <dbReference type="SAM" id="MobiDB-lite"/>
    </source>
</evidence>
<keyword evidence="4" id="KW-1185">Reference proteome</keyword>
<dbReference type="EMBL" id="CALNXK010000074">
    <property type="protein sequence ID" value="CAH3144841.1"/>
    <property type="molecule type" value="Genomic_DNA"/>
</dbReference>
<proteinExistence type="predicted"/>
<dbReference type="Gene3D" id="1.10.287.110">
    <property type="entry name" value="DnaJ domain"/>
    <property type="match status" value="1"/>
</dbReference>
<dbReference type="InterPro" id="IPR036869">
    <property type="entry name" value="J_dom_sf"/>
</dbReference>
<evidence type="ECO:0000259" key="2">
    <source>
        <dbReference type="Pfam" id="PF25794"/>
    </source>
</evidence>
<dbReference type="InterPro" id="IPR036890">
    <property type="entry name" value="HATPase_C_sf"/>
</dbReference>
<name>A0ABN8PM76_9CNID</name>
<dbReference type="PANTHER" id="PTHR15600:SF42">
    <property type="entry name" value="SACSIN"/>
    <property type="match status" value="1"/>
</dbReference>
<dbReference type="InterPro" id="IPR058210">
    <property type="entry name" value="SACS/Nov_dom"/>
</dbReference>